<dbReference type="InterPro" id="IPR001214">
    <property type="entry name" value="SET_dom"/>
</dbReference>
<feature type="domain" description="Post-SET" evidence="5">
    <location>
        <begin position="321"/>
        <end position="337"/>
    </location>
</feature>
<dbReference type="InterPro" id="IPR053201">
    <property type="entry name" value="Flavunoidine_N-MTase"/>
</dbReference>
<feature type="domain" description="SET" evidence="4">
    <location>
        <begin position="191"/>
        <end position="305"/>
    </location>
</feature>
<dbReference type="AlphaFoldDB" id="A0A485KMP2"/>
<dbReference type="PROSITE" id="PS50280">
    <property type="entry name" value="SET"/>
    <property type="match status" value="2"/>
</dbReference>
<accession>A0A485KMP2</accession>
<dbReference type="Proteomes" id="UP000332933">
    <property type="component" value="Unassembled WGS sequence"/>
</dbReference>
<protein>
    <submittedName>
        <fullName evidence="7">Aste57867_9369 protein</fullName>
    </submittedName>
</protein>
<feature type="domain" description="Post-SET" evidence="5">
    <location>
        <begin position="142"/>
        <end position="158"/>
    </location>
</feature>
<evidence type="ECO:0000256" key="1">
    <source>
        <dbReference type="ARBA" id="ARBA00022603"/>
    </source>
</evidence>
<dbReference type="Pfam" id="PF00856">
    <property type="entry name" value="SET"/>
    <property type="match status" value="2"/>
</dbReference>
<keyword evidence="8" id="KW-1185">Reference proteome</keyword>
<dbReference type="PANTHER" id="PTHR12350:SF19">
    <property type="entry name" value="SET DOMAIN-CONTAINING PROTEIN"/>
    <property type="match status" value="1"/>
</dbReference>
<evidence type="ECO:0000313" key="7">
    <source>
        <dbReference type="EMBL" id="VFT86250.1"/>
    </source>
</evidence>
<keyword evidence="2" id="KW-0808">Transferase</keyword>
<dbReference type="EMBL" id="CAADRA010005159">
    <property type="protein sequence ID" value="VFT86250.1"/>
    <property type="molecule type" value="Genomic_DNA"/>
</dbReference>
<evidence type="ECO:0000256" key="2">
    <source>
        <dbReference type="ARBA" id="ARBA00022679"/>
    </source>
</evidence>
<dbReference type="SMART" id="SM00317">
    <property type="entry name" value="SET"/>
    <property type="match status" value="2"/>
</dbReference>
<gene>
    <name evidence="7" type="primary">Aste57867_9369</name>
    <name evidence="6" type="ORF">As57867_009333</name>
    <name evidence="7" type="ORF">ASTE57867_9369</name>
</gene>
<evidence type="ECO:0000256" key="3">
    <source>
        <dbReference type="ARBA" id="ARBA00022691"/>
    </source>
</evidence>
<dbReference type="Gene3D" id="2.170.270.10">
    <property type="entry name" value="SET domain"/>
    <property type="match status" value="2"/>
</dbReference>
<dbReference type="InterPro" id="IPR046341">
    <property type="entry name" value="SET_dom_sf"/>
</dbReference>
<name>A0A485KMP2_9STRA</name>
<dbReference type="PANTHER" id="PTHR12350">
    <property type="entry name" value="HISTONE-LYSINE N-METHYLTRANSFERASE-RELATED"/>
    <property type="match status" value="1"/>
</dbReference>
<sequence length="370" mass="41108">MLDDVVHVRTFNDFGFECRGIFASVDLPQGTRVWHISPGELLEIYTKADILAHPEKDTLIMYSYMRDDDGADASILSSLKYAVEFDSTLDASKDPSFYFNHSCAPNCWFNNDDTITTRRDVKQGEQLTYDYACTETESSLHYGMQCLCGAATCRGVLTFSQWRNRAFIMANQGHVSQYIARKHAENGWSDPRVEVRHKGDKAAKGLFARLQPDAAIAAGDTVLVFSGKIVHGDDMTVGISKREFEMSLQVAPRHWQIPAWKGDDVIETPDYVNHSCDPSCGMKDSVTVMAIRDIAPGDEITIDYAMVNDGAIAAMTSTGSDAFDCECGSANCRGQITPTDWQLPELQARIGDYFSPFVKDLVRKSQISSP</sequence>
<reference evidence="6" key="2">
    <citation type="submission" date="2019-06" db="EMBL/GenBank/DDBJ databases">
        <title>Genomics analysis of Aphanomyces spp. identifies a new class of oomycete effector associated with host adaptation.</title>
        <authorList>
            <person name="Gaulin E."/>
        </authorList>
    </citation>
    <scope>NUCLEOTIDE SEQUENCE</scope>
    <source>
        <strain evidence="6">CBS 578.67</strain>
    </source>
</reference>
<evidence type="ECO:0000313" key="8">
    <source>
        <dbReference type="Proteomes" id="UP000332933"/>
    </source>
</evidence>
<evidence type="ECO:0000313" key="6">
    <source>
        <dbReference type="EMBL" id="KAF0700090.1"/>
    </source>
</evidence>
<dbReference type="InterPro" id="IPR003616">
    <property type="entry name" value="Post-SET_dom"/>
</dbReference>
<feature type="domain" description="SET" evidence="4">
    <location>
        <begin position="4"/>
        <end position="132"/>
    </location>
</feature>
<dbReference type="SMART" id="SM00508">
    <property type="entry name" value="PostSET"/>
    <property type="match status" value="2"/>
</dbReference>
<dbReference type="OrthoDB" id="57563at2759"/>
<evidence type="ECO:0000259" key="5">
    <source>
        <dbReference type="PROSITE" id="PS50868"/>
    </source>
</evidence>
<organism evidence="7 8">
    <name type="scientific">Aphanomyces stellatus</name>
    <dbReference type="NCBI Taxonomy" id="120398"/>
    <lineage>
        <taxon>Eukaryota</taxon>
        <taxon>Sar</taxon>
        <taxon>Stramenopiles</taxon>
        <taxon>Oomycota</taxon>
        <taxon>Saprolegniomycetes</taxon>
        <taxon>Saprolegniales</taxon>
        <taxon>Verrucalvaceae</taxon>
        <taxon>Aphanomyces</taxon>
    </lineage>
</organism>
<proteinExistence type="predicted"/>
<dbReference type="EMBL" id="VJMH01005138">
    <property type="protein sequence ID" value="KAF0700090.1"/>
    <property type="molecule type" value="Genomic_DNA"/>
</dbReference>
<dbReference type="PROSITE" id="PS50868">
    <property type="entry name" value="POST_SET"/>
    <property type="match status" value="2"/>
</dbReference>
<evidence type="ECO:0000259" key="4">
    <source>
        <dbReference type="PROSITE" id="PS50280"/>
    </source>
</evidence>
<reference evidence="7 8" key="1">
    <citation type="submission" date="2019-03" db="EMBL/GenBank/DDBJ databases">
        <authorList>
            <person name="Gaulin E."/>
            <person name="Dumas B."/>
        </authorList>
    </citation>
    <scope>NUCLEOTIDE SEQUENCE [LARGE SCALE GENOMIC DNA]</scope>
    <source>
        <strain evidence="7">CBS 568.67</strain>
    </source>
</reference>
<keyword evidence="3" id="KW-0949">S-adenosyl-L-methionine</keyword>
<dbReference type="GO" id="GO:0032259">
    <property type="term" value="P:methylation"/>
    <property type="evidence" value="ECO:0007669"/>
    <property type="project" value="UniProtKB-KW"/>
</dbReference>
<dbReference type="GO" id="GO:0008168">
    <property type="term" value="F:methyltransferase activity"/>
    <property type="evidence" value="ECO:0007669"/>
    <property type="project" value="UniProtKB-KW"/>
</dbReference>
<keyword evidence="1" id="KW-0489">Methyltransferase</keyword>
<dbReference type="SUPFAM" id="SSF82199">
    <property type="entry name" value="SET domain"/>
    <property type="match status" value="2"/>
</dbReference>